<evidence type="ECO:0000256" key="2">
    <source>
        <dbReference type="ARBA" id="ARBA00008804"/>
    </source>
</evidence>
<feature type="region of interest" description="Disordered" evidence="13">
    <location>
        <begin position="372"/>
        <end position="424"/>
    </location>
</feature>
<dbReference type="GO" id="GO:0016020">
    <property type="term" value="C:membrane"/>
    <property type="evidence" value="ECO:0007669"/>
    <property type="project" value="UniProtKB-SubCell"/>
</dbReference>
<keyword evidence="5" id="KW-0812">Transmembrane</keyword>
<dbReference type="PANTHER" id="PTHR42861">
    <property type="entry name" value="CALCIUM-TRANSPORTING ATPASE"/>
    <property type="match status" value="1"/>
</dbReference>
<feature type="compositionally biased region" description="Polar residues" evidence="13">
    <location>
        <begin position="415"/>
        <end position="424"/>
    </location>
</feature>
<dbReference type="PRINTS" id="PR00119">
    <property type="entry name" value="CATATPASE"/>
</dbReference>
<organism evidence="14 15">
    <name type="scientific">Pisum sativum</name>
    <name type="common">Garden pea</name>
    <name type="synonym">Lathyrus oleraceus</name>
    <dbReference type="NCBI Taxonomy" id="3888"/>
    <lineage>
        <taxon>Eukaryota</taxon>
        <taxon>Viridiplantae</taxon>
        <taxon>Streptophyta</taxon>
        <taxon>Embryophyta</taxon>
        <taxon>Tracheophyta</taxon>
        <taxon>Spermatophyta</taxon>
        <taxon>Magnoliopsida</taxon>
        <taxon>eudicotyledons</taxon>
        <taxon>Gunneridae</taxon>
        <taxon>Pentapetalae</taxon>
        <taxon>rosids</taxon>
        <taxon>fabids</taxon>
        <taxon>Fabales</taxon>
        <taxon>Fabaceae</taxon>
        <taxon>Papilionoideae</taxon>
        <taxon>50 kb inversion clade</taxon>
        <taxon>NPAAA clade</taxon>
        <taxon>Hologalegina</taxon>
        <taxon>IRL clade</taxon>
        <taxon>Fabeae</taxon>
        <taxon>Lathyrus</taxon>
    </lineage>
</organism>
<comment type="subcellular location">
    <subcellularLocation>
        <location evidence="1">Membrane</location>
        <topology evidence="1">Multi-pass membrane protein</topology>
    </subcellularLocation>
</comment>
<evidence type="ECO:0000256" key="10">
    <source>
        <dbReference type="ARBA" id="ARBA00022967"/>
    </source>
</evidence>
<evidence type="ECO:0000313" key="15">
    <source>
        <dbReference type="Proteomes" id="UP001058974"/>
    </source>
</evidence>
<evidence type="ECO:0000313" key="14">
    <source>
        <dbReference type="EMBL" id="KAI5431756.1"/>
    </source>
</evidence>
<dbReference type="FunFam" id="3.40.1110.10:FF:000005">
    <property type="entry name" value="Plasma membrane ATPase"/>
    <property type="match status" value="1"/>
</dbReference>
<dbReference type="EMBL" id="JAMSHJ010000003">
    <property type="protein sequence ID" value="KAI5431756.1"/>
    <property type="molecule type" value="Genomic_DNA"/>
</dbReference>
<evidence type="ECO:0000256" key="1">
    <source>
        <dbReference type="ARBA" id="ARBA00004141"/>
    </source>
</evidence>
<comment type="caution">
    <text evidence="14">The sequence shown here is derived from an EMBL/GenBank/DDBJ whole genome shotgun (WGS) entry which is preliminary data.</text>
</comment>
<evidence type="ECO:0000256" key="7">
    <source>
        <dbReference type="ARBA" id="ARBA00022741"/>
    </source>
</evidence>
<dbReference type="AlphaFoldDB" id="A0A9D4Y2H9"/>
<keyword evidence="7" id="KW-0547">Nucleotide-binding</keyword>
<evidence type="ECO:0000256" key="11">
    <source>
        <dbReference type="ARBA" id="ARBA00022989"/>
    </source>
</evidence>
<feature type="region of interest" description="Disordered" evidence="13">
    <location>
        <begin position="1"/>
        <end position="23"/>
    </location>
</feature>
<evidence type="ECO:0000256" key="13">
    <source>
        <dbReference type="SAM" id="MobiDB-lite"/>
    </source>
</evidence>
<evidence type="ECO:0000256" key="6">
    <source>
        <dbReference type="ARBA" id="ARBA00022723"/>
    </source>
</evidence>
<dbReference type="Gramene" id="Psat03G0579400-T1">
    <property type="protein sequence ID" value="KAI5431756.1"/>
    <property type="gene ID" value="KIW84_035794"/>
</dbReference>
<keyword evidence="11" id="KW-1133">Transmembrane helix</keyword>
<dbReference type="EC" id="7.1.2.1" evidence="3"/>
<keyword evidence="10" id="KW-1278">Translocase</keyword>
<dbReference type="InterPro" id="IPR023299">
    <property type="entry name" value="ATPase_P-typ_cyto_dom_N"/>
</dbReference>
<keyword evidence="12" id="KW-0472">Membrane</keyword>
<dbReference type="GO" id="GO:0008553">
    <property type="term" value="F:P-type proton-exporting transporter activity"/>
    <property type="evidence" value="ECO:0007669"/>
    <property type="project" value="UniProtKB-EC"/>
</dbReference>
<dbReference type="SUPFAM" id="SSF56784">
    <property type="entry name" value="HAD-like"/>
    <property type="match status" value="1"/>
</dbReference>
<sequence length="424" mass="47164">MTKNPVALSAGNAGKEDKLRLSRDNKGPSLLVENQDAMDAAIVGTLTDPKEARAGVREVHFLPFNPVDKKTALTYIDSNGNWHRASKGVPEQIMNLCNLREDAKRNIHAIIDKFAERGLRSLAVSRQEVPEKTKENAGGPWQFVGLLSLFDPPRHDSDETIRRALHLGVNVKMITGEQLSIAKETGRRLGMRTSMYSSATLLGQDKDASIAALPVEELIEKTDGFVGVFPEHKYEGRYWNRCCRCYGCRKRAIFQMMKNYTIYAALSPVKSSDISSSGLQFKLMAADTSDLEFATLLELNNSDISLNSTAFVPLRASSNWRYQGRRKEKLTTVIMHPIQNLIFHCGMMVPNRIVPTWNEDKASSMNASLHSTLEHGAKSSTRSVPIGENTQGRSDMGSPRQSSSVEIDDLKIAANSLQPHQYQQ</sequence>
<keyword evidence="15" id="KW-1185">Reference proteome</keyword>
<proteinExistence type="inferred from homology"/>
<keyword evidence="8" id="KW-0067">ATP-binding</keyword>
<keyword evidence="6" id="KW-0479">Metal-binding</keyword>
<dbReference type="Pfam" id="PF13246">
    <property type="entry name" value="Cation_ATPase"/>
    <property type="match status" value="1"/>
</dbReference>
<dbReference type="Gene3D" id="3.40.50.1000">
    <property type="entry name" value="HAD superfamily/HAD-like"/>
    <property type="match status" value="1"/>
</dbReference>
<protein>
    <recommendedName>
        <fullName evidence="3">P-type H(+)-exporting transporter</fullName>
        <ecNumber evidence="3">7.1.2.1</ecNumber>
    </recommendedName>
</protein>
<dbReference type="Gene3D" id="3.40.1110.10">
    <property type="entry name" value="Calcium-transporting ATPase, cytoplasmic domain N"/>
    <property type="match status" value="1"/>
</dbReference>
<dbReference type="SUPFAM" id="SSF81660">
    <property type="entry name" value="Metal cation-transporting ATPase, ATP-binding domain N"/>
    <property type="match status" value="1"/>
</dbReference>
<dbReference type="FunFam" id="3.40.50.1000:FF:000211">
    <property type="entry name" value="Plasma membrane ATPase"/>
    <property type="match status" value="1"/>
</dbReference>
<evidence type="ECO:0000256" key="4">
    <source>
        <dbReference type="ARBA" id="ARBA00022553"/>
    </source>
</evidence>
<dbReference type="Proteomes" id="UP001058974">
    <property type="component" value="Chromosome 3"/>
</dbReference>
<reference evidence="14 15" key="1">
    <citation type="journal article" date="2022" name="Nat. Genet.">
        <title>Improved pea reference genome and pan-genome highlight genomic features and evolutionary characteristics.</title>
        <authorList>
            <person name="Yang T."/>
            <person name="Liu R."/>
            <person name="Luo Y."/>
            <person name="Hu S."/>
            <person name="Wang D."/>
            <person name="Wang C."/>
            <person name="Pandey M.K."/>
            <person name="Ge S."/>
            <person name="Xu Q."/>
            <person name="Li N."/>
            <person name="Li G."/>
            <person name="Huang Y."/>
            <person name="Saxena R.K."/>
            <person name="Ji Y."/>
            <person name="Li M."/>
            <person name="Yan X."/>
            <person name="He Y."/>
            <person name="Liu Y."/>
            <person name="Wang X."/>
            <person name="Xiang C."/>
            <person name="Varshney R.K."/>
            <person name="Ding H."/>
            <person name="Gao S."/>
            <person name="Zong X."/>
        </authorList>
    </citation>
    <scope>NUCLEOTIDE SEQUENCE [LARGE SCALE GENOMIC DNA]</scope>
    <source>
        <strain evidence="14 15">cv. Zhongwan 6</strain>
    </source>
</reference>
<evidence type="ECO:0000256" key="12">
    <source>
        <dbReference type="ARBA" id="ARBA00023136"/>
    </source>
</evidence>
<evidence type="ECO:0000256" key="8">
    <source>
        <dbReference type="ARBA" id="ARBA00022840"/>
    </source>
</evidence>
<evidence type="ECO:0000256" key="5">
    <source>
        <dbReference type="ARBA" id="ARBA00022692"/>
    </source>
</evidence>
<keyword evidence="9" id="KW-0460">Magnesium</keyword>
<evidence type="ECO:0000256" key="3">
    <source>
        <dbReference type="ARBA" id="ARBA00012476"/>
    </source>
</evidence>
<dbReference type="GO" id="GO:0016887">
    <property type="term" value="F:ATP hydrolysis activity"/>
    <property type="evidence" value="ECO:0007669"/>
    <property type="project" value="InterPro"/>
</dbReference>
<keyword evidence="4" id="KW-0597">Phosphoprotein</keyword>
<comment type="similarity">
    <text evidence="2">Belongs to the cation transport ATPase (P-type) (TC 3.A.3) family. Type IIIA subfamily.</text>
</comment>
<dbReference type="InterPro" id="IPR036412">
    <property type="entry name" value="HAD-like_sf"/>
</dbReference>
<accession>A0A9D4Y2H9</accession>
<dbReference type="PRINTS" id="PR00120">
    <property type="entry name" value="HATPASE"/>
</dbReference>
<gene>
    <name evidence="14" type="ORF">KIW84_035794</name>
</gene>
<feature type="compositionally biased region" description="Polar residues" evidence="13">
    <location>
        <begin position="378"/>
        <end position="405"/>
    </location>
</feature>
<feature type="compositionally biased region" description="Basic and acidic residues" evidence="13">
    <location>
        <begin position="14"/>
        <end position="23"/>
    </location>
</feature>
<name>A0A9D4Y2H9_PEA</name>
<dbReference type="GO" id="GO:0046872">
    <property type="term" value="F:metal ion binding"/>
    <property type="evidence" value="ECO:0007669"/>
    <property type="project" value="UniProtKB-KW"/>
</dbReference>
<evidence type="ECO:0000256" key="9">
    <source>
        <dbReference type="ARBA" id="ARBA00022842"/>
    </source>
</evidence>
<dbReference type="GO" id="GO:0005524">
    <property type="term" value="F:ATP binding"/>
    <property type="evidence" value="ECO:0007669"/>
    <property type="project" value="UniProtKB-KW"/>
</dbReference>
<dbReference type="InterPro" id="IPR001757">
    <property type="entry name" value="P_typ_ATPase"/>
</dbReference>
<dbReference type="InterPro" id="IPR023214">
    <property type="entry name" value="HAD_sf"/>
</dbReference>